<dbReference type="Gene3D" id="1.10.510.10">
    <property type="entry name" value="Transferase(Phosphotransferase) domain 1"/>
    <property type="match status" value="1"/>
</dbReference>
<dbReference type="PROSITE" id="PS50011">
    <property type="entry name" value="PROTEIN_KINASE_DOM"/>
    <property type="match status" value="1"/>
</dbReference>
<sequence length="183" mass="20436">MWWPAWLSSTARMLCTGRLVAHTSDLDTWYLVTDLAQVADLGLGRVMGQHQTHLSNAMAGTPLYIAQEVWATGQFSKAGDVYSFGVLAWELLHGIDAWTRLQQITQEPRYLKGLEPHPLLFQHDWHPQPSAPATPQAQAAARGLRDLVDGCLQPQPSARPSFQDLEQYFSALRSLLSLLADME</sequence>
<dbReference type="PANTHER" id="PTHR44329">
    <property type="entry name" value="SERINE/THREONINE-PROTEIN KINASE TNNI3K-RELATED"/>
    <property type="match status" value="1"/>
</dbReference>
<feature type="signal peptide" evidence="1">
    <location>
        <begin position="1"/>
        <end position="21"/>
    </location>
</feature>
<gene>
    <name evidence="3" type="ORF">HaLaN_05025</name>
</gene>
<dbReference type="InterPro" id="IPR051681">
    <property type="entry name" value="Ser/Thr_Kinases-Pseudokinases"/>
</dbReference>
<dbReference type="AlphaFoldDB" id="A0A699YK11"/>
<keyword evidence="3" id="KW-0808">Transferase</keyword>
<keyword evidence="4" id="KW-1185">Reference proteome</keyword>
<dbReference type="InterPro" id="IPR000719">
    <property type="entry name" value="Prot_kinase_dom"/>
</dbReference>
<dbReference type="GO" id="GO:0005524">
    <property type="term" value="F:ATP binding"/>
    <property type="evidence" value="ECO:0007669"/>
    <property type="project" value="InterPro"/>
</dbReference>
<reference evidence="3 4" key="1">
    <citation type="submission" date="2020-02" db="EMBL/GenBank/DDBJ databases">
        <title>Draft genome sequence of Haematococcus lacustris strain NIES-144.</title>
        <authorList>
            <person name="Morimoto D."/>
            <person name="Nakagawa S."/>
            <person name="Yoshida T."/>
            <person name="Sawayama S."/>
        </authorList>
    </citation>
    <scope>NUCLEOTIDE SEQUENCE [LARGE SCALE GENOMIC DNA]</scope>
    <source>
        <strain evidence="3 4">NIES-144</strain>
    </source>
</reference>
<keyword evidence="3" id="KW-0418">Kinase</keyword>
<evidence type="ECO:0000313" key="3">
    <source>
        <dbReference type="EMBL" id="GFH09811.1"/>
    </source>
</evidence>
<dbReference type="SUPFAM" id="SSF56112">
    <property type="entry name" value="Protein kinase-like (PK-like)"/>
    <property type="match status" value="1"/>
</dbReference>
<dbReference type="InterPro" id="IPR011009">
    <property type="entry name" value="Kinase-like_dom_sf"/>
</dbReference>
<organism evidence="3 4">
    <name type="scientific">Haematococcus lacustris</name>
    <name type="common">Green alga</name>
    <name type="synonym">Haematococcus pluvialis</name>
    <dbReference type="NCBI Taxonomy" id="44745"/>
    <lineage>
        <taxon>Eukaryota</taxon>
        <taxon>Viridiplantae</taxon>
        <taxon>Chlorophyta</taxon>
        <taxon>core chlorophytes</taxon>
        <taxon>Chlorophyceae</taxon>
        <taxon>CS clade</taxon>
        <taxon>Chlamydomonadales</taxon>
        <taxon>Haematococcaceae</taxon>
        <taxon>Haematococcus</taxon>
    </lineage>
</organism>
<feature type="chain" id="PRO_5025439391" evidence="1">
    <location>
        <begin position="22"/>
        <end position="183"/>
    </location>
</feature>
<dbReference type="Pfam" id="PF00069">
    <property type="entry name" value="Pkinase"/>
    <property type="match status" value="1"/>
</dbReference>
<evidence type="ECO:0000256" key="1">
    <source>
        <dbReference type="SAM" id="SignalP"/>
    </source>
</evidence>
<dbReference type="EMBL" id="BLLF01000265">
    <property type="protein sequence ID" value="GFH09811.1"/>
    <property type="molecule type" value="Genomic_DNA"/>
</dbReference>
<name>A0A699YK11_HAELA</name>
<keyword evidence="1" id="KW-0732">Signal</keyword>
<dbReference type="GO" id="GO:0004674">
    <property type="term" value="F:protein serine/threonine kinase activity"/>
    <property type="evidence" value="ECO:0007669"/>
    <property type="project" value="TreeGrafter"/>
</dbReference>
<dbReference type="PANTHER" id="PTHR44329:SF214">
    <property type="entry name" value="PROTEIN KINASE DOMAIN-CONTAINING PROTEIN"/>
    <property type="match status" value="1"/>
</dbReference>
<comment type="caution">
    <text evidence="3">The sequence shown here is derived from an EMBL/GenBank/DDBJ whole genome shotgun (WGS) entry which is preliminary data.</text>
</comment>
<protein>
    <submittedName>
        <fullName evidence="3">Protein kinase domain-containing protein</fullName>
    </submittedName>
</protein>
<proteinExistence type="predicted"/>
<evidence type="ECO:0000313" key="4">
    <source>
        <dbReference type="Proteomes" id="UP000485058"/>
    </source>
</evidence>
<evidence type="ECO:0000259" key="2">
    <source>
        <dbReference type="PROSITE" id="PS50011"/>
    </source>
</evidence>
<feature type="non-terminal residue" evidence="3">
    <location>
        <position position="1"/>
    </location>
</feature>
<accession>A0A699YK11</accession>
<feature type="domain" description="Protein kinase" evidence="2">
    <location>
        <begin position="1"/>
        <end position="169"/>
    </location>
</feature>
<dbReference type="Proteomes" id="UP000485058">
    <property type="component" value="Unassembled WGS sequence"/>
</dbReference>